<keyword evidence="3 5" id="KW-0067">ATP-binding</keyword>
<evidence type="ECO:0000259" key="4">
    <source>
        <dbReference type="PROSITE" id="PS50893"/>
    </source>
</evidence>
<evidence type="ECO:0000256" key="3">
    <source>
        <dbReference type="ARBA" id="ARBA00022840"/>
    </source>
</evidence>
<dbReference type="InterPro" id="IPR003439">
    <property type="entry name" value="ABC_transporter-like_ATP-bd"/>
</dbReference>
<name>A0A418ZSD3_9RHOB</name>
<dbReference type="InterPro" id="IPR050093">
    <property type="entry name" value="ABC_SmlMolc_Importer"/>
</dbReference>
<dbReference type="SMART" id="SM00382">
    <property type="entry name" value="AAA"/>
    <property type="match status" value="1"/>
</dbReference>
<evidence type="ECO:0000313" key="6">
    <source>
        <dbReference type="Proteomes" id="UP000283587"/>
    </source>
</evidence>
<dbReference type="FunFam" id="3.40.50.300:FF:000133">
    <property type="entry name" value="Spermidine/putrescine import ATP-binding protein PotA"/>
    <property type="match status" value="1"/>
</dbReference>
<dbReference type="GO" id="GO:0015847">
    <property type="term" value="P:putrescine transport"/>
    <property type="evidence" value="ECO:0007669"/>
    <property type="project" value="UniProtKB-ARBA"/>
</dbReference>
<dbReference type="RefSeq" id="WP_119901058.1">
    <property type="nucleotide sequence ID" value="NZ_QNRC01000009.1"/>
</dbReference>
<protein>
    <submittedName>
        <fullName evidence="5">ABC transporter ATP-binding protein</fullName>
    </submittedName>
</protein>
<dbReference type="SUPFAM" id="SSF50331">
    <property type="entry name" value="MOP-like"/>
    <property type="match status" value="1"/>
</dbReference>
<dbReference type="Pfam" id="PF00005">
    <property type="entry name" value="ABC_tran"/>
    <property type="match status" value="1"/>
</dbReference>
<dbReference type="PANTHER" id="PTHR42781">
    <property type="entry name" value="SPERMIDINE/PUTRESCINE IMPORT ATP-BINDING PROTEIN POTA"/>
    <property type="match status" value="1"/>
</dbReference>
<dbReference type="InterPro" id="IPR008995">
    <property type="entry name" value="Mo/tungstate-bd_C_term_dom"/>
</dbReference>
<dbReference type="InterPro" id="IPR027417">
    <property type="entry name" value="P-loop_NTPase"/>
</dbReference>
<dbReference type="InterPro" id="IPR013611">
    <property type="entry name" value="Transp-assoc_OB_typ2"/>
</dbReference>
<gene>
    <name evidence="5" type="ORF">D3P05_22955</name>
</gene>
<dbReference type="GO" id="GO:0043190">
    <property type="term" value="C:ATP-binding cassette (ABC) transporter complex"/>
    <property type="evidence" value="ECO:0007669"/>
    <property type="project" value="InterPro"/>
</dbReference>
<keyword evidence="6" id="KW-1185">Reference proteome</keyword>
<dbReference type="Gene3D" id="2.40.50.100">
    <property type="match status" value="1"/>
</dbReference>
<keyword evidence="2" id="KW-0547">Nucleotide-binding</keyword>
<dbReference type="PANTHER" id="PTHR42781:SF4">
    <property type="entry name" value="SPERMIDINE_PUTRESCINE IMPORT ATP-BINDING PROTEIN POTA"/>
    <property type="match status" value="1"/>
</dbReference>
<dbReference type="AlphaFoldDB" id="A0A418ZSD3"/>
<evidence type="ECO:0000256" key="2">
    <source>
        <dbReference type="ARBA" id="ARBA00022741"/>
    </source>
</evidence>
<reference evidence="6" key="1">
    <citation type="submission" date="2018-09" db="EMBL/GenBank/DDBJ databases">
        <title>Paracoccus onubensis nov. sp. a moderate halophilic bacterium isolated from Gruta de las Maravillas (Aracena, Spain).</title>
        <authorList>
            <person name="Jurado V."/>
            <person name="Gutierrez-Patricio S."/>
            <person name="Gonzalez-Pimentel J.L."/>
            <person name="Miller A.Z."/>
            <person name="Laiz L."/>
            <person name="Saiz-Jimenez C."/>
        </authorList>
    </citation>
    <scope>NUCLEOTIDE SEQUENCE [LARGE SCALE GENOMIC DNA]</scope>
    <source>
        <strain evidence="6">DSM 26381</strain>
    </source>
</reference>
<feature type="domain" description="ABC transporter" evidence="4">
    <location>
        <begin position="9"/>
        <end position="239"/>
    </location>
</feature>
<evidence type="ECO:0000256" key="1">
    <source>
        <dbReference type="ARBA" id="ARBA00022448"/>
    </source>
</evidence>
<dbReference type="SUPFAM" id="SSF52540">
    <property type="entry name" value="P-loop containing nucleoside triphosphate hydrolases"/>
    <property type="match status" value="1"/>
</dbReference>
<dbReference type="GO" id="GO:0016887">
    <property type="term" value="F:ATP hydrolysis activity"/>
    <property type="evidence" value="ECO:0007669"/>
    <property type="project" value="InterPro"/>
</dbReference>
<accession>A0A418ZSD3</accession>
<dbReference type="GO" id="GO:0005524">
    <property type="term" value="F:ATP binding"/>
    <property type="evidence" value="ECO:0007669"/>
    <property type="project" value="UniProtKB-KW"/>
</dbReference>
<dbReference type="PROSITE" id="PS50893">
    <property type="entry name" value="ABC_TRANSPORTER_2"/>
    <property type="match status" value="1"/>
</dbReference>
<dbReference type="PROSITE" id="PS00211">
    <property type="entry name" value="ABC_TRANSPORTER_1"/>
    <property type="match status" value="1"/>
</dbReference>
<dbReference type="InterPro" id="IPR017871">
    <property type="entry name" value="ABC_transporter-like_CS"/>
</dbReference>
<keyword evidence="1" id="KW-0813">Transport</keyword>
<sequence length="358" mass="39229">MTQRTDPVARIEGVTKSFGKTIALHQMNLQIASGEFVTFLGPSGCGKSTTLRILGGFETPDTGRIILNGQDVTALPPNRRKVNMVFQDYALFPHMTTRRNIAFGLELKGLSRRAIDARIDELAAFLQLADYLDRRPDQLSGGQRQRVALARALAPDPEMLLLDEPLGALDAKLRTQVQIELKNIQRRTNKAFFFVTHDQEEALTMSDRIVVMNQGRIEQDGTPEELYFRPASRFVAEFIGETNLLEATFRGIEGDAAVIDWLGNPLRCNPAGQGFAPGAAVTASVRPERIAVSADRPATENAVEARIVTSIFKGSRYLLELAVNGTRVSAYADSPVAADQGASVWLGWSRSSISLIGD</sequence>
<dbReference type="Proteomes" id="UP000283587">
    <property type="component" value="Unassembled WGS sequence"/>
</dbReference>
<comment type="caution">
    <text evidence="5">The sequence shown here is derived from an EMBL/GenBank/DDBJ whole genome shotgun (WGS) entry which is preliminary data.</text>
</comment>
<evidence type="ECO:0000313" key="5">
    <source>
        <dbReference type="EMBL" id="RJL00151.1"/>
    </source>
</evidence>
<dbReference type="EMBL" id="QZEW01000177">
    <property type="protein sequence ID" value="RJL00151.1"/>
    <property type="molecule type" value="Genomic_DNA"/>
</dbReference>
<dbReference type="GO" id="GO:0022857">
    <property type="term" value="F:transmembrane transporter activity"/>
    <property type="evidence" value="ECO:0007669"/>
    <property type="project" value="InterPro"/>
</dbReference>
<dbReference type="InterPro" id="IPR003593">
    <property type="entry name" value="AAA+_ATPase"/>
</dbReference>
<organism evidence="5 6">
    <name type="scientific">Paracoccus siganidrum</name>
    <dbReference type="NCBI Taxonomy" id="1276757"/>
    <lineage>
        <taxon>Bacteria</taxon>
        <taxon>Pseudomonadati</taxon>
        <taxon>Pseudomonadota</taxon>
        <taxon>Alphaproteobacteria</taxon>
        <taxon>Rhodobacterales</taxon>
        <taxon>Paracoccaceae</taxon>
        <taxon>Paracoccus</taxon>
    </lineage>
</organism>
<proteinExistence type="predicted"/>
<dbReference type="OrthoDB" id="9802264at2"/>
<dbReference type="Pfam" id="PF08402">
    <property type="entry name" value="TOBE_2"/>
    <property type="match status" value="1"/>
</dbReference>
<dbReference type="Gene3D" id="3.40.50.300">
    <property type="entry name" value="P-loop containing nucleotide triphosphate hydrolases"/>
    <property type="match status" value="1"/>
</dbReference>